<name>A0A836YIB0_9TRYP</name>
<keyword evidence="8" id="KW-0333">Golgi apparatus</keyword>
<keyword evidence="4" id="KW-0808">Transferase</keyword>
<evidence type="ECO:0000256" key="1">
    <source>
        <dbReference type="ARBA" id="ARBA00004323"/>
    </source>
</evidence>
<protein>
    <recommendedName>
        <fullName evidence="14">Phosphoglycan beta 1,3 galactosyltransferase</fullName>
    </recommendedName>
</protein>
<dbReference type="Proteomes" id="UP000674318">
    <property type="component" value="Chromosome 2"/>
</dbReference>
<keyword evidence="7 11" id="KW-1133">Transmembrane helix</keyword>
<organism evidence="12 13">
    <name type="scientific">Porcisia hertigi</name>
    <dbReference type="NCBI Taxonomy" id="2761500"/>
    <lineage>
        <taxon>Eukaryota</taxon>
        <taxon>Discoba</taxon>
        <taxon>Euglenozoa</taxon>
        <taxon>Kinetoplastea</taxon>
        <taxon>Metakinetoplastina</taxon>
        <taxon>Trypanosomatida</taxon>
        <taxon>Trypanosomatidae</taxon>
        <taxon>Leishmaniinae</taxon>
        <taxon>Porcisia</taxon>
    </lineage>
</organism>
<dbReference type="GO" id="GO:0016758">
    <property type="term" value="F:hexosyltransferase activity"/>
    <property type="evidence" value="ECO:0007669"/>
    <property type="project" value="InterPro"/>
</dbReference>
<sequence length="954" mass="105621">MVNTRGDVPTQPTSGSAAQRSPATAVCCRPLLQTQSPQVPMSTKMNSSFSHASALAQPGEVHGGTRSQWDECSRVASGAAAVEGTVLSHRRDRTGMEDSGLPVHKAMSSSGPSVPVGSPRHSHRGGNGGYRRAWACSWGRCSRAWFQMGSIAQPYCKWLPQFSRRRSGCADALKGTSRQQEWQLGRRELLRTFICIVLLLFGFIMAVLHVSYRPHVPSWNGTLSILVQHEDAPQRMQLGYARKVKWVHLPSWTLRVVPAHCKDCLDKETYKAAVQHAADGLRRMQVEGMDARLEGLKVQQPSQRGGSCNSSGATLSCEAHNTTETTPEEFLNNQGGPYAVFANIGAPLGKIGPMLLAMSSLTDGVDVAAELPHWHWLKRTRIFSETSAVRLPPYVAVMGIPSVDAVRHSQLRDAQRSTWKRYTDVARSANSFQGRLLPLYIFAAPAHIVARDPTWVGQDEDIGLDAAAELYRPTVKEFADASNFYRTISMSASGGLASRAGFSYRQRRMFLRPEWRTSDLNSSPCSHVTSSIVHGGAGYPLPPLAVLAAHLRLPVTPAFTAVARFLCEASSGLWLEALQHRDALWIDIVADQNVETTAQNGDRMSKMAAAVGTTQKTVLWLEYAYHAFPHVPFIVKGDDSTYIKVPQLMSDFVYMLSGLRHRNLTAERRDGAGRAPAALEAVERAGGTLQTGVSHADDTSYPWLSQFAERECVYWGLLAGQSEGVLYFTGMHYSMTRKVARIVLERPRKAYGTENLRDVALIAMFDFNSVFADIYTDVAMTEEDRFIGTTLHDRRARVAQLCSHPGITYVEEPTPRFHALRRDVDGIVTWASVVIHHCTPASMRFLHNFYFLEEHRVGDGVTPAGTVVESEKAAREREAQWIRKNANVSLGPGWDDLPTVLWVPHRGRSGYTKAQIMFLRDGVAVYNTTFTASNHAALQPGWPMMLPHVKKGWF</sequence>
<keyword evidence="5 11" id="KW-0812">Transmembrane</keyword>
<dbReference type="PANTHER" id="PTHR11214">
    <property type="entry name" value="BETA-1,3-N-ACETYLGLUCOSAMINYLTRANSFERASE"/>
    <property type="match status" value="1"/>
</dbReference>
<dbReference type="OrthoDB" id="2139606at2759"/>
<keyword evidence="3" id="KW-0328">Glycosyltransferase</keyword>
<dbReference type="InterPro" id="IPR002659">
    <property type="entry name" value="Glyco_trans_31"/>
</dbReference>
<evidence type="ECO:0000313" key="13">
    <source>
        <dbReference type="Proteomes" id="UP000674318"/>
    </source>
</evidence>
<feature type="transmembrane region" description="Helical" evidence="11">
    <location>
        <begin position="189"/>
        <end position="212"/>
    </location>
</feature>
<evidence type="ECO:0000313" key="12">
    <source>
        <dbReference type="EMBL" id="KAG5512101.1"/>
    </source>
</evidence>
<evidence type="ECO:0000256" key="10">
    <source>
        <dbReference type="SAM" id="MobiDB-lite"/>
    </source>
</evidence>
<dbReference type="AlphaFoldDB" id="A0A836YIB0"/>
<dbReference type="PANTHER" id="PTHR11214:SF351">
    <property type="entry name" value="BETA-1,3-GALACTOSYLTRANSFERASE PVG3"/>
    <property type="match status" value="1"/>
</dbReference>
<evidence type="ECO:0000256" key="8">
    <source>
        <dbReference type="ARBA" id="ARBA00023034"/>
    </source>
</evidence>
<dbReference type="RefSeq" id="XP_067759934.1">
    <property type="nucleotide sequence ID" value="XM_067903502.1"/>
</dbReference>
<gene>
    <name evidence="12" type="ORF">JKF63_07566</name>
</gene>
<evidence type="ECO:0000256" key="9">
    <source>
        <dbReference type="ARBA" id="ARBA00023136"/>
    </source>
</evidence>
<comment type="caution">
    <text evidence="12">The sequence shown here is derived from an EMBL/GenBank/DDBJ whole genome shotgun (WGS) entry which is preliminary data.</text>
</comment>
<comment type="similarity">
    <text evidence="2">Belongs to the glycosyltransferase 31 family.</text>
</comment>
<evidence type="ECO:0000256" key="6">
    <source>
        <dbReference type="ARBA" id="ARBA00022968"/>
    </source>
</evidence>
<keyword evidence="13" id="KW-1185">Reference proteome</keyword>
<comment type="subcellular location">
    <subcellularLocation>
        <location evidence="1">Golgi apparatus membrane</location>
        <topology evidence="1">Single-pass type II membrane protein</topology>
    </subcellularLocation>
</comment>
<evidence type="ECO:0000256" key="11">
    <source>
        <dbReference type="SAM" id="Phobius"/>
    </source>
</evidence>
<accession>A0A836YIB0</accession>
<feature type="compositionally biased region" description="Polar residues" evidence="10">
    <location>
        <begin position="10"/>
        <end position="22"/>
    </location>
</feature>
<feature type="region of interest" description="Disordered" evidence="10">
    <location>
        <begin position="93"/>
        <end position="124"/>
    </location>
</feature>
<evidence type="ECO:0000256" key="5">
    <source>
        <dbReference type="ARBA" id="ARBA00022692"/>
    </source>
</evidence>
<dbReference type="KEGG" id="phet:94293579"/>
<feature type="compositionally biased region" description="Low complexity" evidence="10">
    <location>
        <begin position="108"/>
        <end position="119"/>
    </location>
</feature>
<dbReference type="GeneID" id="94293579"/>
<reference evidence="12 13" key="1">
    <citation type="submission" date="2021-02" db="EMBL/GenBank/DDBJ databases">
        <title>Porcisia hertigi Genome sequencing and assembly.</title>
        <authorList>
            <person name="Almutairi H."/>
            <person name="Gatherer D."/>
        </authorList>
    </citation>
    <scope>NUCLEOTIDE SEQUENCE [LARGE SCALE GENOMIC DNA]</scope>
    <source>
        <strain evidence="12 13">C119</strain>
    </source>
</reference>
<keyword evidence="6" id="KW-0735">Signal-anchor</keyword>
<evidence type="ECO:0008006" key="14">
    <source>
        <dbReference type="Google" id="ProtNLM"/>
    </source>
</evidence>
<proteinExistence type="inferred from homology"/>
<dbReference type="EMBL" id="JAFJZO010000002">
    <property type="protein sequence ID" value="KAG5512101.1"/>
    <property type="molecule type" value="Genomic_DNA"/>
</dbReference>
<evidence type="ECO:0000256" key="2">
    <source>
        <dbReference type="ARBA" id="ARBA00008661"/>
    </source>
</evidence>
<evidence type="ECO:0000256" key="4">
    <source>
        <dbReference type="ARBA" id="ARBA00022679"/>
    </source>
</evidence>
<evidence type="ECO:0000256" key="7">
    <source>
        <dbReference type="ARBA" id="ARBA00022989"/>
    </source>
</evidence>
<evidence type="ECO:0000256" key="3">
    <source>
        <dbReference type="ARBA" id="ARBA00022676"/>
    </source>
</evidence>
<feature type="region of interest" description="Disordered" evidence="10">
    <location>
        <begin position="1"/>
        <end position="22"/>
    </location>
</feature>
<keyword evidence="9 11" id="KW-0472">Membrane</keyword>
<dbReference type="GO" id="GO:0000139">
    <property type="term" value="C:Golgi membrane"/>
    <property type="evidence" value="ECO:0007669"/>
    <property type="project" value="UniProtKB-SubCell"/>
</dbReference>